<dbReference type="SUPFAM" id="SSF50199">
    <property type="entry name" value="Staphylococcal nuclease"/>
    <property type="match status" value="1"/>
</dbReference>
<dbReference type="PROSITE" id="PS50830">
    <property type="entry name" value="TNASE_3"/>
    <property type="match status" value="1"/>
</dbReference>
<organism evidence="2 3">
    <name type="scientific">Luteolibacter arcticus</name>
    <dbReference type="NCBI Taxonomy" id="1581411"/>
    <lineage>
        <taxon>Bacteria</taxon>
        <taxon>Pseudomonadati</taxon>
        <taxon>Verrucomicrobiota</taxon>
        <taxon>Verrucomicrobiia</taxon>
        <taxon>Verrucomicrobiales</taxon>
        <taxon>Verrucomicrobiaceae</taxon>
        <taxon>Luteolibacter</taxon>
    </lineage>
</organism>
<reference evidence="2 3" key="1">
    <citation type="submission" date="2022-10" db="EMBL/GenBank/DDBJ databases">
        <title>Luteolibacter arcticus strain CCTCC AB 2014275, whole genome shotgun sequencing project.</title>
        <authorList>
            <person name="Zhao G."/>
            <person name="Shen L."/>
        </authorList>
    </citation>
    <scope>NUCLEOTIDE SEQUENCE [LARGE SCALE GENOMIC DNA]</scope>
    <source>
        <strain evidence="2 3">CCTCC AB 2014275</strain>
    </source>
</reference>
<dbReference type="Gene3D" id="2.40.50.90">
    <property type="match status" value="1"/>
</dbReference>
<evidence type="ECO:0000313" key="3">
    <source>
        <dbReference type="Proteomes" id="UP001320876"/>
    </source>
</evidence>
<comment type="caution">
    <text evidence="2">The sequence shown here is derived from an EMBL/GenBank/DDBJ whole genome shotgun (WGS) entry which is preliminary data.</text>
</comment>
<dbReference type="InterPro" id="IPR035437">
    <property type="entry name" value="SNase_OB-fold_sf"/>
</dbReference>
<evidence type="ECO:0000313" key="2">
    <source>
        <dbReference type="EMBL" id="MCW1922247.1"/>
    </source>
</evidence>
<keyword evidence="3" id="KW-1185">Reference proteome</keyword>
<feature type="domain" description="TNase-like" evidence="1">
    <location>
        <begin position="62"/>
        <end position="213"/>
    </location>
</feature>
<dbReference type="EMBL" id="JAPDDT010000002">
    <property type="protein sequence ID" value="MCW1922247.1"/>
    <property type="molecule type" value="Genomic_DNA"/>
</dbReference>
<accession>A0ABT3GF62</accession>
<name>A0ABT3GF62_9BACT</name>
<dbReference type="InterPro" id="IPR016071">
    <property type="entry name" value="Staphylococal_nuclease_OB-fold"/>
</dbReference>
<sequence>MARRGPTKPWQLVLLLIIAVVVWALDQQRKTPAAGKSPSQKAPTAGYEVISGCRWQDHKSNDGDSFHVRLPDGRVEQFRLYYVDAPESQFRSYGGGRTNRERIHEQAQEMGLSDEQAVEIGQRAKSRAHDLLAGKPFTLHTRWDDPFGDRRYHAFVAPEGGPFLEETLVREGLVRIRTKPADLPDGTPVKERLRQLRDLEKEAKQAKRGAWGW</sequence>
<protein>
    <submittedName>
        <fullName evidence="2">Thermonuclease family protein</fullName>
    </submittedName>
</protein>
<evidence type="ECO:0000259" key="1">
    <source>
        <dbReference type="PROSITE" id="PS50830"/>
    </source>
</evidence>
<dbReference type="Proteomes" id="UP001320876">
    <property type="component" value="Unassembled WGS sequence"/>
</dbReference>
<gene>
    <name evidence="2" type="ORF">OKA05_06760</name>
</gene>
<proteinExistence type="predicted"/>
<dbReference type="SMART" id="SM00318">
    <property type="entry name" value="SNc"/>
    <property type="match status" value="1"/>
</dbReference>
<dbReference type="Pfam" id="PF00565">
    <property type="entry name" value="SNase"/>
    <property type="match status" value="1"/>
</dbReference>
<dbReference type="RefSeq" id="WP_264486356.1">
    <property type="nucleotide sequence ID" value="NZ_JAPDDT010000002.1"/>
</dbReference>